<keyword evidence="1" id="KW-1185">Reference proteome</keyword>
<sequence>MATESGETDRLKVACDRQKSYADLKRRDIEYSVGDLMFLKVSPWKKLELPPELDRIHDVFQVLMLRRYQSDPSHIVSIEEIKVRQDLTFKKETIQILDHDIKVLRRNSILLVKVLWWNYGTEEAMWEPENSIRQ</sequence>
<reference evidence="1" key="1">
    <citation type="journal article" date="2020" name="Nat. Genet.">
        <title>Genomic diversifications of five Gossypium allopolyploid species and their impact on cotton improvement.</title>
        <authorList>
            <person name="Chen Z.J."/>
            <person name="Sreedasyam A."/>
            <person name="Ando A."/>
            <person name="Song Q."/>
            <person name="De Santiago L.M."/>
            <person name="Hulse-Kemp A.M."/>
            <person name="Ding M."/>
            <person name="Ye W."/>
            <person name="Kirkbride R.C."/>
            <person name="Jenkins J."/>
            <person name="Plott C."/>
            <person name="Lovell J."/>
            <person name="Lin Y.M."/>
            <person name="Vaughn R."/>
            <person name="Liu B."/>
            <person name="Simpson S."/>
            <person name="Scheffler B.E."/>
            <person name="Wen L."/>
            <person name="Saski C.A."/>
            <person name="Grover C.E."/>
            <person name="Hu G."/>
            <person name="Conover J.L."/>
            <person name="Carlson J.W."/>
            <person name="Shu S."/>
            <person name="Boston L.B."/>
            <person name="Williams M."/>
            <person name="Peterson D.G."/>
            <person name="McGee K."/>
            <person name="Jones D.C."/>
            <person name="Wendel J.F."/>
            <person name="Stelly D.M."/>
            <person name="Grimwood J."/>
            <person name="Schmutz J."/>
        </authorList>
    </citation>
    <scope>NUCLEOTIDE SEQUENCE [LARGE SCALE GENOMIC DNA]</scope>
    <source>
        <strain evidence="1">cv. TM-1</strain>
    </source>
</reference>
<name>A0ABM2YMZ0_GOSHI</name>
<evidence type="ECO:0000313" key="2">
    <source>
        <dbReference type="RefSeq" id="XP_040931903.1"/>
    </source>
</evidence>
<evidence type="ECO:0000313" key="1">
    <source>
        <dbReference type="Proteomes" id="UP000818029"/>
    </source>
</evidence>
<dbReference type="Proteomes" id="UP000818029">
    <property type="component" value="Chromosome A08"/>
</dbReference>
<protein>
    <recommendedName>
        <fullName evidence="3">Chromo domain-containing protein</fullName>
    </recommendedName>
</protein>
<dbReference type="RefSeq" id="XP_040931903.1">
    <property type="nucleotide sequence ID" value="XM_041075969.1"/>
</dbReference>
<dbReference type="GeneID" id="121205041"/>
<reference evidence="2" key="2">
    <citation type="submission" date="2025-08" db="UniProtKB">
        <authorList>
            <consortium name="RefSeq"/>
        </authorList>
    </citation>
    <scope>IDENTIFICATION</scope>
</reference>
<dbReference type="PANTHER" id="PTHR46148:SF44">
    <property type="entry name" value="GAG-POL POLYPROTEIN"/>
    <property type="match status" value="1"/>
</dbReference>
<evidence type="ECO:0008006" key="3">
    <source>
        <dbReference type="Google" id="ProtNLM"/>
    </source>
</evidence>
<proteinExistence type="predicted"/>
<organism evidence="1 2">
    <name type="scientific">Gossypium hirsutum</name>
    <name type="common">Upland cotton</name>
    <name type="synonym">Gossypium mexicanum</name>
    <dbReference type="NCBI Taxonomy" id="3635"/>
    <lineage>
        <taxon>Eukaryota</taxon>
        <taxon>Viridiplantae</taxon>
        <taxon>Streptophyta</taxon>
        <taxon>Embryophyta</taxon>
        <taxon>Tracheophyta</taxon>
        <taxon>Spermatophyta</taxon>
        <taxon>Magnoliopsida</taxon>
        <taxon>eudicotyledons</taxon>
        <taxon>Gunneridae</taxon>
        <taxon>Pentapetalae</taxon>
        <taxon>rosids</taxon>
        <taxon>malvids</taxon>
        <taxon>Malvales</taxon>
        <taxon>Malvaceae</taxon>
        <taxon>Malvoideae</taxon>
        <taxon>Gossypium</taxon>
    </lineage>
</organism>
<accession>A0ABM2YMZ0</accession>
<gene>
    <name evidence="2" type="primary">LOC121205041</name>
</gene>
<dbReference type="PANTHER" id="PTHR46148">
    <property type="entry name" value="CHROMO DOMAIN-CONTAINING PROTEIN"/>
    <property type="match status" value="1"/>
</dbReference>